<gene>
    <name evidence="1" type="ORF">Triagg1_6156</name>
</gene>
<dbReference type="AlphaFoldDB" id="A0AAE1LYY0"/>
<proteinExistence type="predicted"/>
<name>A0AAE1LYY0_9HYPO</name>
<reference evidence="1" key="1">
    <citation type="submission" date="2023-11" db="EMBL/GenBank/DDBJ databases">
        <title>The genome sequences of three competitors of mushroom-forming fungi.</title>
        <authorList>
            <person name="Beijen E."/>
            <person name="Ohm R.A."/>
        </authorList>
    </citation>
    <scope>NUCLEOTIDE SEQUENCE</scope>
    <source>
        <strain evidence="1">CBS 100526</strain>
    </source>
</reference>
<sequence length="293" mass="32168">MHKSAMLRGLSISRLGLAPLSLARLHRRISFLSTSMERLALVRNVVDALQFFRVSNDPCADILAMLFRPVAASTWKLLSSNISAAAHLVVSVYVYEYVFSWSVRGPSSITPRSGGGVDTLKGIVLQFSQPSSASHVLLSPIDRARYLHEQAERGWTSGDLSFASSTATSTCTSAVSIQHKDNNYSTTAYLVVLLGRCNYYLHSNMATLPPTHKALRFLVVFDLPLMTPVLDGSPPGHRYARPLASTLLVFEDPPCPLYYAINDHGLCNLLKSPLVQYANRPRATVMRSSADSI</sequence>
<evidence type="ECO:0000313" key="1">
    <source>
        <dbReference type="EMBL" id="KAK4071495.1"/>
    </source>
</evidence>
<protein>
    <submittedName>
        <fullName evidence="1">Uncharacterized protein</fullName>
    </submittedName>
</protein>
<evidence type="ECO:0000313" key="2">
    <source>
        <dbReference type="Proteomes" id="UP001273209"/>
    </source>
</evidence>
<dbReference type="RefSeq" id="XP_062755013.1">
    <property type="nucleotide sequence ID" value="XM_062900749.1"/>
</dbReference>
<comment type="caution">
    <text evidence="1">The sequence shown here is derived from an EMBL/GenBank/DDBJ whole genome shotgun (WGS) entry which is preliminary data.</text>
</comment>
<keyword evidence="2" id="KW-1185">Reference proteome</keyword>
<dbReference type="Proteomes" id="UP001273209">
    <property type="component" value="Unassembled WGS sequence"/>
</dbReference>
<dbReference type="EMBL" id="JAWRVG010000023">
    <property type="protein sequence ID" value="KAK4071495.1"/>
    <property type="molecule type" value="Genomic_DNA"/>
</dbReference>
<organism evidence="1 2">
    <name type="scientific">Trichoderma aggressivum f. europaeum</name>
    <dbReference type="NCBI Taxonomy" id="173218"/>
    <lineage>
        <taxon>Eukaryota</taxon>
        <taxon>Fungi</taxon>
        <taxon>Dikarya</taxon>
        <taxon>Ascomycota</taxon>
        <taxon>Pezizomycotina</taxon>
        <taxon>Sordariomycetes</taxon>
        <taxon>Hypocreomycetidae</taxon>
        <taxon>Hypocreales</taxon>
        <taxon>Hypocreaceae</taxon>
        <taxon>Trichoderma</taxon>
    </lineage>
</organism>
<dbReference type="GeneID" id="87920654"/>
<accession>A0AAE1LYY0</accession>